<evidence type="ECO:0000256" key="1">
    <source>
        <dbReference type="SAM" id="MobiDB-lite"/>
    </source>
</evidence>
<feature type="domain" description="F-box" evidence="2">
    <location>
        <begin position="50"/>
        <end position="108"/>
    </location>
</feature>
<evidence type="ECO:0000259" key="2">
    <source>
        <dbReference type="Pfam" id="PF12937"/>
    </source>
</evidence>
<gene>
    <name evidence="3" type="ORF">DFP72DRAFT_840958</name>
</gene>
<protein>
    <recommendedName>
        <fullName evidence="2">F-box domain-containing protein</fullName>
    </recommendedName>
</protein>
<feature type="compositionally biased region" description="Basic and acidic residues" evidence="1">
    <location>
        <begin position="575"/>
        <end position="588"/>
    </location>
</feature>
<evidence type="ECO:0000313" key="4">
    <source>
        <dbReference type="Proteomes" id="UP000521943"/>
    </source>
</evidence>
<keyword evidence="4" id="KW-1185">Reference proteome</keyword>
<feature type="region of interest" description="Disordered" evidence="1">
    <location>
        <begin position="564"/>
        <end position="588"/>
    </location>
</feature>
<sequence length="588" mass="65711">MWPISTQQLLEANGTPTVQAHRDAIHKRIRDVKEELRVLDNCLNSIASVNRLPVEVLSMVFAAHVSLVAEDYRPWDRESLAAVRVGHVCQRWRNVALDCAEIWARPLFHNLELAKYAVKKSQSHDTVLRSVGYQGTNRSADVLPLYFEAITPINRLQSLEIDQGEALKTGKYCRTTFWQGGAPLLKKFSIKNMWIPAMEKLPLAAGLTHLHLETKSDLEERYETPSSKVFFGVLRNLPLLKSLYLSDYLPRDWESDSIKPDISLPNLEDLVLEDGAEEISLGQKPSPSTLSMHLLSTTMTCFPWRRAEAALESLLEAWGKKKKTKVKASLQEFSTAINFMEVIKFKFKFDSAWDEDPPRLTVSLPGVSRASGGRYLSSISNLMPISSLTCLRVRGELSAEQWRPFSHIGSLRRITIKNANSTAGFITAMEETPTQDATADSKRAKSTLAFPALHTLEFTNVNFPMSRGRGSPEDFRRVLAGRPAEHRITTFVIWECGSFRKQDRERLESVPGLDLLWDEHDGGMYEAKHTANEIRRLSTSSGLLATSPFACSRRVCPSLPFGGAGAGGRGASKSELNRPAKALDEGMG</sequence>
<comment type="caution">
    <text evidence="3">The sequence shown here is derived from an EMBL/GenBank/DDBJ whole genome shotgun (WGS) entry which is preliminary data.</text>
</comment>
<dbReference type="EMBL" id="JACGCI010000005">
    <property type="protein sequence ID" value="KAF6763870.1"/>
    <property type="molecule type" value="Genomic_DNA"/>
</dbReference>
<dbReference type="Proteomes" id="UP000521943">
    <property type="component" value="Unassembled WGS sequence"/>
</dbReference>
<accession>A0A8H6IE30</accession>
<reference evidence="3 4" key="1">
    <citation type="submission" date="2020-07" db="EMBL/GenBank/DDBJ databases">
        <title>Comparative genomics of pyrophilous fungi reveals a link between fire events and developmental genes.</title>
        <authorList>
            <consortium name="DOE Joint Genome Institute"/>
            <person name="Steindorff A.S."/>
            <person name="Carver A."/>
            <person name="Calhoun S."/>
            <person name="Stillman K."/>
            <person name="Liu H."/>
            <person name="Lipzen A."/>
            <person name="Pangilinan J."/>
            <person name="Labutti K."/>
            <person name="Bruns T.D."/>
            <person name="Grigoriev I.V."/>
        </authorList>
    </citation>
    <scope>NUCLEOTIDE SEQUENCE [LARGE SCALE GENOMIC DNA]</scope>
    <source>
        <strain evidence="3 4">CBS 144469</strain>
    </source>
</reference>
<dbReference type="InterPro" id="IPR001810">
    <property type="entry name" value="F-box_dom"/>
</dbReference>
<organism evidence="3 4">
    <name type="scientific">Ephemerocybe angulata</name>
    <dbReference type="NCBI Taxonomy" id="980116"/>
    <lineage>
        <taxon>Eukaryota</taxon>
        <taxon>Fungi</taxon>
        <taxon>Dikarya</taxon>
        <taxon>Basidiomycota</taxon>
        <taxon>Agaricomycotina</taxon>
        <taxon>Agaricomycetes</taxon>
        <taxon>Agaricomycetidae</taxon>
        <taxon>Agaricales</taxon>
        <taxon>Agaricineae</taxon>
        <taxon>Psathyrellaceae</taxon>
        <taxon>Ephemerocybe</taxon>
    </lineage>
</organism>
<dbReference type="Gene3D" id="1.20.1280.50">
    <property type="match status" value="1"/>
</dbReference>
<evidence type="ECO:0000313" key="3">
    <source>
        <dbReference type="EMBL" id="KAF6763870.1"/>
    </source>
</evidence>
<name>A0A8H6IE30_9AGAR</name>
<dbReference type="OrthoDB" id="3235815at2759"/>
<dbReference type="Pfam" id="PF12937">
    <property type="entry name" value="F-box-like"/>
    <property type="match status" value="1"/>
</dbReference>
<proteinExistence type="predicted"/>
<dbReference type="AlphaFoldDB" id="A0A8H6IE30"/>